<protein>
    <submittedName>
        <fullName evidence="1">Uncharacterized protein</fullName>
    </submittedName>
</protein>
<evidence type="ECO:0000313" key="2">
    <source>
        <dbReference type="Proteomes" id="UP001054945"/>
    </source>
</evidence>
<comment type="caution">
    <text evidence="1">The sequence shown here is derived from an EMBL/GenBank/DDBJ whole genome shotgun (WGS) entry which is preliminary data.</text>
</comment>
<sequence length="153" mass="16828">MFSGKTFPDFEKHRESTASSAVCVLLSLCLVESEESKNLYCNLGLSLILGITELPAFPYRISSYIHVYNTEFSLFQNRRFLGNRLISAASQLSVSLGRACVICCDTLSPLFGLHWVQIRAGRDGATTRAVLCGFKVASQTDIPLFSPLPTLTV</sequence>
<evidence type="ECO:0000313" key="1">
    <source>
        <dbReference type="EMBL" id="GIX98644.1"/>
    </source>
</evidence>
<dbReference type="AlphaFoldDB" id="A0AAV4PPN5"/>
<keyword evidence="2" id="KW-1185">Reference proteome</keyword>
<organism evidence="1 2">
    <name type="scientific">Caerostris extrusa</name>
    <name type="common">Bark spider</name>
    <name type="synonym">Caerostris bankana</name>
    <dbReference type="NCBI Taxonomy" id="172846"/>
    <lineage>
        <taxon>Eukaryota</taxon>
        <taxon>Metazoa</taxon>
        <taxon>Ecdysozoa</taxon>
        <taxon>Arthropoda</taxon>
        <taxon>Chelicerata</taxon>
        <taxon>Arachnida</taxon>
        <taxon>Araneae</taxon>
        <taxon>Araneomorphae</taxon>
        <taxon>Entelegynae</taxon>
        <taxon>Araneoidea</taxon>
        <taxon>Araneidae</taxon>
        <taxon>Caerostris</taxon>
    </lineage>
</organism>
<gene>
    <name evidence="1" type="ORF">CEXT_78951</name>
</gene>
<name>A0AAV4PPN5_CAEEX</name>
<reference evidence="1 2" key="1">
    <citation type="submission" date="2021-06" db="EMBL/GenBank/DDBJ databases">
        <title>Caerostris extrusa draft genome.</title>
        <authorList>
            <person name="Kono N."/>
            <person name="Arakawa K."/>
        </authorList>
    </citation>
    <scope>NUCLEOTIDE SEQUENCE [LARGE SCALE GENOMIC DNA]</scope>
</reference>
<dbReference type="Proteomes" id="UP001054945">
    <property type="component" value="Unassembled WGS sequence"/>
</dbReference>
<dbReference type="EMBL" id="BPLR01004940">
    <property type="protein sequence ID" value="GIX98644.1"/>
    <property type="molecule type" value="Genomic_DNA"/>
</dbReference>
<accession>A0AAV4PPN5</accession>
<proteinExistence type="predicted"/>